<name>A0A4Y7TC04_COPMI</name>
<dbReference type="AlphaFoldDB" id="A0A4Y7TC04"/>
<keyword evidence="3" id="KW-1185">Reference proteome</keyword>
<accession>A0A4Y7TC04</accession>
<dbReference type="Proteomes" id="UP000298030">
    <property type="component" value="Unassembled WGS sequence"/>
</dbReference>
<evidence type="ECO:0000313" key="3">
    <source>
        <dbReference type="Proteomes" id="UP000298030"/>
    </source>
</evidence>
<gene>
    <name evidence="2" type="ORF">FA13DRAFT_1774254</name>
</gene>
<reference evidence="2 3" key="1">
    <citation type="journal article" date="2019" name="Nat. Ecol. Evol.">
        <title>Megaphylogeny resolves global patterns of mushroom evolution.</title>
        <authorList>
            <person name="Varga T."/>
            <person name="Krizsan K."/>
            <person name="Foldi C."/>
            <person name="Dima B."/>
            <person name="Sanchez-Garcia M."/>
            <person name="Sanchez-Ramirez S."/>
            <person name="Szollosi G.J."/>
            <person name="Szarkandi J.G."/>
            <person name="Papp V."/>
            <person name="Albert L."/>
            <person name="Andreopoulos W."/>
            <person name="Angelini C."/>
            <person name="Antonin V."/>
            <person name="Barry K.W."/>
            <person name="Bougher N.L."/>
            <person name="Buchanan P."/>
            <person name="Buyck B."/>
            <person name="Bense V."/>
            <person name="Catcheside P."/>
            <person name="Chovatia M."/>
            <person name="Cooper J."/>
            <person name="Damon W."/>
            <person name="Desjardin D."/>
            <person name="Finy P."/>
            <person name="Geml J."/>
            <person name="Haridas S."/>
            <person name="Hughes K."/>
            <person name="Justo A."/>
            <person name="Karasinski D."/>
            <person name="Kautmanova I."/>
            <person name="Kiss B."/>
            <person name="Kocsube S."/>
            <person name="Kotiranta H."/>
            <person name="LaButti K.M."/>
            <person name="Lechner B.E."/>
            <person name="Liimatainen K."/>
            <person name="Lipzen A."/>
            <person name="Lukacs Z."/>
            <person name="Mihaltcheva S."/>
            <person name="Morgado L.N."/>
            <person name="Niskanen T."/>
            <person name="Noordeloos M.E."/>
            <person name="Ohm R.A."/>
            <person name="Ortiz-Santana B."/>
            <person name="Ovrebo C."/>
            <person name="Racz N."/>
            <person name="Riley R."/>
            <person name="Savchenko A."/>
            <person name="Shiryaev A."/>
            <person name="Soop K."/>
            <person name="Spirin V."/>
            <person name="Szebenyi C."/>
            <person name="Tomsovsky M."/>
            <person name="Tulloss R.E."/>
            <person name="Uehling J."/>
            <person name="Grigoriev I.V."/>
            <person name="Vagvolgyi C."/>
            <person name="Papp T."/>
            <person name="Martin F.M."/>
            <person name="Miettinen O."/>
            <person name="Hibbett D.S."/>
            <person name="Nagy L.G."/>
        </authorList>
    </citation>
    <scope>NUCLEOTIDE SEQUENCE [LARGE SCALE GENOMIC DNA]</scope>
    <source>
        <strain evidence="2 3">FP101781</strain>
    </source>
</reference>
<proteinExistence type="predicted"/>
<dbReference type="EMBL" id="QPFP01000018">
    <property type="protein sequence ID" value="TEB31707.1"/>
    <property type="molecule type" value="Genomic_DNA"/>
</dbReference>
<evidence type="ECO:0000313" key="2">
    <source>
        <dbReference type="EMBL" id="TEB31707.1"/>
    </source>
</evidence>
<feature type="region of interest" description="Disordered" evidence="1">
    <location>
        <begin position="124"/>
        <end position="155"/>
    </location>
</feature>
<protein>
    <submittedName>
        <fullName evidence="2">Uncharacterized protein</fullName>
    </submittedName>
</protein>
<organism evidence="2 3">
    <name type="scientific">Coprinellus micaceus</name>
    <name type="common">Glistening ink-cap mushroom</name>
    <name type="synonym">Coprinus micaceus</name>
    <dbReference type="NCBI Taxonomy" id="71717"/>
    <lineage>
        <taxon>Eukaryota</taxon>
        <taxon>Fungi</taxon>
        <taxon>Dikarya</taxon>
        <taxon>Basidiomycota</taxon>
        <taxon>Agaricomycotina</taxon>
        <taxon>Agaricomycetes</taxon>
        <taxon>Agaricomycetidae</taxon>
        <taxon>Agaricales</taxon>
        <taxon>Agaricineae</taxon>
        <taxon>Psathyrellaceae</taxon>
        <taxon>Coprinellus</taxon>
    </lineage>
</organism>
<feature type="non-terminal residue" evidence="2">
    <location>
        <position position="1"/>
    </location>
</feature>
<evidence type="ECO:0000256" key="1">
    <source>
        <dbReference type="SAM" id="MobiDB-lite"/>
    </source>
</evidence>
<comment type="caution">
    <text evidence="2">The sequence shown here is derived from an EMBL/GenBank/DDBJ whole genome shotgun (WGS) entry which is preliminary data.</text>
</comment>
<sequence>SPTWSHRSRGDAPATVADFAFVLLLGRRKRRDALVNSHHTKVFASTSISTARKEGRVWGENLTNCVSSYSIVRDQDRLESGFSAPNLRPYLVGWTRSCGHTNWTKLRLRDEVIHTRVTSFLLRSPTSGSGPSLEPTLAGYQSPTRDSLPPGPASVQGDPRLTLYFPPLEAPGFAFALNVEGGAL</sequence>